<accession>A0A0B7KF07</accession>
<dbReference type="InterPro" id="IPR056884">
    <property type="entry name" value="NPHP3-like_N"/>
</dbReference>
<dbReference type="PANTHER" id="PTHR10039">
    <property type="entry name" value="AMELOGENIN"/>
    <property type="match status" value="1"/>
</dbReference>
<dbReference type="Pfam" id="PF24883">
    <property type="entry name" value="NPHP3_N"/>
    <property type="match status" value="1"/>
</dbReference>
<organism evidence="3">
    <name type="scientific">Bionectria ochroleuca</name>
    <name type="common">Gliocladium roseum</name>
    <dbReference type="NCBI Taxonomy" id="29856"/>
    <lineage>
        <taxon>Eukaryota</taxon>
        <taxon>Fungi</taxon>
        <taxon>Dikarya</taxon>
        <taxon>Ascomycota</taxon>
        <taxon>Pezizomycotina</taxon>
        <taxon>Sordariomycetes</taxon>
        <taxon>Hypocreomycetidae</taxon>
        <taxon>Hypocreales</taxon>
        <taxon>Bionectriaceae</taxon>
        <taxon>Clonostachys</taxon>
    </lineage>
</organism>
<dbReference type="Gene3D" id="1.25.40.20">
    <property type="entry name" value="Ankyrin repeat-containing domain"/>
    <property type="match status" value="1"/>
</dbReference>
<dbReference type="InterPro" id="IPR036770">
    <property type="entry name" value="Ankyrin_rpt-contain_sf"/>
</dbReference>
<dbReference type="InterPro" id="IPR027417">
    <property type="entry name" value="P-loop_NTPase"/>
</dbReference>
<feature type="domain" description="Nephrocystin 3-like N-terminal" evidence="2">
    <location>
        <begin position="480"/>
        <end position="586"/>
    </location>
</feature>
<sequence length="1321" mass="149389">MQNQQAQSKPEALGFNDSIWTLGPGDSVLMEATNWDRKVFRLRRIPASIFTVEEVAKLLATALQIDPSDVVVGSIGRTDEISERCPSKVATLQLKQVPACIHNNSADEEWHFPVPGQPIASPLLLDTHFGGWTALNTVDSFTHYADVIALSGLGSHPFGSWQPRGNDKTFMWLRDALPASIPGVRSFIYGYDSKVLASHSFQSISDISTSFILALKNGGWNLNSKKPIIFIAHSLGGIVLKDACVQIAEAREATTACILNNIQGAIMFGVPSLGMEQSHLLAMVEGQANETLVQDLSRGTGNNYLRQLRGRFDGICFTRQARIIWAYETVESPTIRRMPDQSWDRNGPREVLVNPDSATSYHNRKDKASILPINENHSNMVKFSSGNTNLASILVLLREMCSSTMPMPGHFSDLEASMRADQDRDFTKRFTALGDATGFDDRAITDLGKLLSEAQKMHDQLYSPELDFRVRQIEDPFQSTFQWIFQIPTFCDWLQNDDFKLLWIHGKPGSGKSTLMKHVLESKQTWELLHNWRRPGEIVCSFFLHLRGTALQKSFEGVLRSLIIQILAPHRLPLEKKFQHILQKYRRLTGHIKELTIQKEQKERFLIKTTKSTEELEAALTSFQEEEKTSKENAENDKIVQKYQERLKSLKGSRSEAESELKSFAELLSNTLSDLLDVLEVAKGLQDSRERILLSNVIEEFKEHHEGFIHRLERVLRFLVDQDIIQMDLTLFFDALDEFDGHINLISRFIKSLVDGSKSSATRIKVCFSSRPWESLQRDFAGFPSISLQEHTAADIENYTIGSLVASSAADPLILDLVPTIVEKANGVFLWVKLTIREILRTASMYQNQPKRLREELNRVLSQVPSDLQDYYELIISRISISVRRYTFALLELLIRPSIGPPLTAKELRDAVMVSHCSTPTDVSRELSKINKASNASFGREQVKNDINIWSGGLVEIVSGEDQDLPQLMHQTVAEFTMALAFKQIVLGGLSTFINDNGHSFRVKYWISSTLVENSRRADLQQLVAHHAQLSEHTTGHSQIRFIQELSSTPFYKCLSQQIQYDDPSATIVAFMASSGLALCLRDWVSEHQGDLSRLSRGYLNNFLLRNHFLSSPSVPFDNRLPILRLLLENGFEIKRELFFFEKTLFNAWDREAVEAIESHESSSALQEGKADLLYHSFAAEFLKHKQDPNVVLDVWWAGTAGIQVSPLHIASPSIAEMCIQCGANTNACDSGGRTPLDWFLKYPDEVAKHKPPIEDRYNMCLLLTQAGGLASRWDETVWLNALLEFEAEDFDTGALREHFEILKKKNTRLFANVFNLSWIK</sequence>
<proteinExistence type="predicted"/>
<dbReference type="EMBL" id="CDPU01000035">
    <property type="protein sequence ID" value="CEO53495.1"/>
    <property type="molecule type" value="Genomic_DNA"/>
</dbReference>
<dbReference type="InterPro" id="IPR029058">
    <property type="entry name" value="AB_hydrolase_fold"/>
</dbReference>
<evidence type="ECO:0000259" key="2">
    <source>
        <dbReference type="Pfam" id="PF24883"/>
    </source>
</evidence>
<dbReference type="SUPFAM" id="SSF52540">
    <property type="entry name" value="P-loop containing nucleoside triphosphate hydrolases"/>
    <property type="match status" value="2"/>
</dbReference>
<dbReference type="SUPFAM" id="SSF48403">
    <property type="entry name" value="Ankyrin repeat"/>
    <property type="match status" value="1"/>
</dbReference>
<name>A0A0B7KF07_BIOOC</name>
<evidence type="ECO:0000256" key="1">
    <source>
        <dbReference type="ARBA" id="ARBA00022737"/>
    </source>
</evidence>
<keyword evidence="1" id="KW-0677">Repeat</keyword>
<dbReference type="SUPFAM" id="SSF53474">
    <property type="entry name" value="alpha/beta-Hydrolases"/>
    <property type="match status" value="1"/>
</dbReference>
<dbReference type="Gene3D" id="3.40.50.300">
    <property type="entry name" value="P-loop containing nucleotide triphosphate hydrolases"/>
    <property type="match status" value="1"/>
</dbReference>
<reference evidence="3" key="1">
    <citation type="submission" date="2015-01" db="EMBL/GenBank/DDBJ databases">
        <authorList>
            <person name="Durling Mikael"/>
        </authorList>
    </citation>
    <scope>NUCLEOTIDE SEQUENCE</scope>
</reference>
<evidence type="ECO:0000313" key="3">
    <source>
        <dbReference type="EMBL" id="CEO53495.1"/>
    </source>
</evidence>
<gene>
    <name evidence="3" type="ORF">BN869_000009553_1</name>
</gene>
<protein>
    <recommendedName>
        <fullName evidence="2">Nephrocystin 3-like N-terminal domain-containing protein</fullName>
    </recommendedName>
</protein>
<dbReference type="PANTHER" id="PTHR10039:SF5">
    <property type="entry name" value="NACHT DOMAIN-CONTAINING PROTEIN"/>
    <property type="match status" value="1"/>
</dbReference>